<dbReference type="CDD" id="cd11528">
    <property type="entry name" value="NTP-PPase_MazG_Nterm"/>
    <property type="match status" value="1"/>
</dbReference>
<dbReference type="PANTHER" id="PTHR30522">
    <property type="entry name" value="NUCLEOSIDE TRIPHOSPHATE PYROPHOSPHOHYDROLASE"/>
    <property type="match status" value="1"/>
</dbReference>
<dbReference type="GO" id="GO:0006950">
    <property type="term" value="P:response to stress"/>
    <property type="evidence" value="ECO:0007669"/>
    <property type="project" value="UniProtKB-ARBA"/>
</dbReference>
<dbReference type="GO" id="GO:0046047">
    <property type="term" value="P:TTP catabolic process"/>
    <property type="evidence" value="ECO:0007669"/>
    <property type="project" value="TreeGrafter"/>
</dbReference>
<dbReference type="KEGG" id="talb:FTW19_18485"/>
<dbReference type="GO" id="GO:0046061">
    <property type="term" value="P:dATP catabolic process"/>
    <property type="evidence" value="ECO:0007669"/>
    <property type="project" value="TreeGrafter"/>
</dbReference>
<dbReference type="NCBIfam" id="TIGR00444">
    <property type="entry name" value="mazG"/>
    <property type="match status" value="1"/>
</dbReference>
<dbReference type="CDD" id="cd11529">
    <property type="entry name" value="NTP-PPase_MazG_Cterm"/>
    <property type="match status" value="1"/>
</dbReference>
<dbReference type="GO" id="GO:0046052">
    <property type="term" value="P:UTP catabolic process"/>
    <property type="evidence" value="ECO:0007669"/>
    <property type="project" value="TreeGrafter"/>
</dbReference>
<dbReference type="InterPro" id="IPR048015">
    <property type="entry name" value="NTP-PPase_MazG-like_N"/>
</dbReference>
<dbReference type="Pfam" id="PF03819">
    <property type="entry name" value="MazG"/>
    <property type="match status" value="2"/>
</dbReference>
<dbReference type="GO" id="GO:0046076">
    <property type="term" value="P:dTTP catabolic process"/>
    <property type="evidence" value="ECO:0007669"/>
    <property type="project" value="TreeGrafter"/>
</dbReference>
<feature type="domain" description="NTP pyrophosphohydrolase MazG-like" evidence="1">
    <location>
        <begin position="176"/>
        <end position="234"/>
    </location>
</feature>
<dbReference type="PANTHER" id="PTHR30522:SF0">
    <property type="entry name" value="NUCLEOSIDE TRIPHOSPHATE PYROPHOSPHOHYDROLASE"/>
    <property type="match status" value="1"/>
</dbReference>
<dbReference type="Proteomes" id="UP000321820">
    <property type="component" value="Chromosome"/>
</dbReference>
<dbReference type="RefSeq" id="WP_147649066.1">
    <property type="nucleotide sequence ID" value="NZ_CP042806.1"/>
</dbReference>
<evidence type="ECO:0000313" key="2">
    <source>
        <dbReference type="EMBL" id="QEE29796.1"/>
    </source>
</evidence>
<evidence type="ECO:0000313" key="3">
    <source>
        <dbReference type="Proteomes" id="UP000321820"/>
    </source>
</evidence>
<dbReference type="InterPro" id="IPR048011">
    <property type="entry name" value="NTP-PPase_MazG-like_C"/>
</dbReference>
<dbReference type="GO" id="GO:0047429">
    <property type="term" value="F:nucleoside triphosphate diphosphatase activity"/>
    <property type="evidence" value="ECO:0007669"/>
    <property type="project" value="UniProtKB-EC"/>
</dbReference>
<dbReference type="SUPFAM" id="SSF101386">
    <property type="entry name" value="all-alpha NTP pyrophosphatases"/>
    <property type="match status" value="2"/>
</dbReference>
<evidence type="ECO:0000259" key="1">
    <source>
        <dbReference type="Pfam" id="PF03819"/>
    </source>
</evidence>
<dbReference type="GO" id="GO:0046081">
    <property type="term" value="P:dUTP catabolic process"/>
    <property type="evidence" value="ECO:0007669"/>
    <property type="project" value="TreeGrafter"/>
</dbReference>
<name>A0A5B9EI72_9BACT</name>
<dbReference type="AlphaFoldDB" id="A0A5B9EI72"/>
<dbReference type="EMBL" id="CP042806">
    <property type="protein sequence ID" value="QEE29796.1"/>
    <property type="molecule type" value="Genomic_DNA"/>
</dbReference>
<reference evidence="2 3" key="1">
    <citation type="submission" date="2019-08" db="EMBL/GenBank/DDBJ databases">
        <title>Complete genome sequence of Terriglobus albidus strain ORNL.</title>
        <authorList>
            <person name="Podar M."/>
        </authorList>
    </citation>
    <scope>NUCLEOTIDE SEQUENCE [LARGE SCALE GENOMIC DNA]</scope>
    <source>
        <strain evidence="2 3">ORNL</strain>
    </source>
</reference>
<sequence>MDSKKTPDLAAERFAEAVGIMARLRAPDGCPWDREQTFDTIKRHTLEETYEVFDAIERRAWPELKDELGDLLLQVLFYAQMAEEAGYFSITEVVDGLNSKLIRRHPHIFGEVTADDADTVLRNWEAIKKEEKAGKAREGGLLGEVPRSMPAVVEAAKLGSKAAKVGFDWPDIQGLVGKIEEESKELAAEVAAGNRAKVEEEFGDLMFTAVNLSRHLKVDAEQALRLANAKFRGRFAAMEQLAGGSLEGLSATRLEELWSEAKKA</sequence>
<dbReference type="InterPro" id="IPR004518">
    <property type="entry name" value="MazG-like_dom"/>
</dbReference>
<organism evidence="2 3">
    <name type="scientific">Terriglobus albidus</name>
    <dbReference type="NCBI Taxonomy" id="1592106"/>
    <lineage>
        <taxon>Bacteria</taxon>
        <taxon>Pseudomonadati</taxon>
        <taxon>Acidobacteriota</taxon>
        <taxon>Terriglobia</taxon>
        <taxon>Terriglobales</taxon>
        <taxon>Acidobacteriaceae</taxon>
        <taxon>Terriglobus</taxon>
    </lineage>
</organism>
<dbReference type="FunFam" id="1.10.287.1080:FF:000001">
    <property type="entry name" value="Nucleoside triphosphate pyrophosphohydrolase"/>
    <property type="match status" value="1"/>
</dbReference>
<dbReference type="NCBIfam" id="NF007113">
    <property type="entry name" value="PRK09562.1"/>
    <property type="match status" value="1"/>
</dbReference>
<dbReference type="InterPro" id="IPR011551">
    <property type="entry name" value="NTP_PyrPHydrolase_MazG"/>
</dbReference>
<protein>
    <submittedName>
        <fullName evidence="2">Nucleoside triphosphate pyrophosphohydrolase</fullName>
        <ecNumber evidence="2">3.6.1.9</ecNumber>
    </submittedName>
</protein>
<dbReference type="GO" id="GO:0006203">
    <property type="term" value="P:dGTP catabolic process"/>
    <property type="evidence" value="ECO:0007669"/>
    <property type="project" value="TreeGrafter"/>
</dbReference>
<proteinExistence type="predicted"/>
<feature type="domain" description="NTP pyrophosphohydrolase MazG-like" evidence="1">
    <location>
        <begin position="36"/>
        <end position="109"/>
    </location>
</feature>
<dbReference type="OrthoDB" id="9808939at2"/>
<dbReference type="EC" id="3.6.1.9" evidence="2"/>
<keyword evidence="2" id="KW-0378">Hydrolase</keyword>
<keyword evidence="3" id="KW-1185">Reference proteome</keyword>
<gene>
    <name evidence="2" type="primary">mazG</name>
    <name evidence="2" type="ORF">FTW19_18485</name>
</gene>
<accession>A0A5B9EI72</accession>
<dbReference type="Gene3D" id="1.10.287.1080">
    <property type="entry name" value="MazG-like"/>
    <property type="match status" value="2"/>
</dbReference>